<dbReference type="KEGG" id="jcu:105649960"/>
<dbReference type="PROSITE" id="PS51795">
    <property type="entry name" value="ZF_FLZ"/>
    <property type="match status" value="1"/>
</dbReference>
<evidence type="ECO:0000256" key="3">
    <source>
        <dbReference type="ARBA" id="ARBA00022490"/>
    </source>
</evidence>
<organism evidence="8 9">
    <name type="scientific">Jatropha curcas</name>
    <name type="common">Barbados nut</name>
    <dbReference type="NCBI Taxonomy" id="180498"/>
    <lineage>
        <taxon>Eukaryota</taxon>
        <taxon>Viridiplantae</taxon>
        <taxon>Streptophyta</taxon>
        <taxon>Embryophyta</taxon>
        <taxon>Tracheophyta</taxon>
        <taxon>Spermatophyta</taxon>
        <taxon>Magnoliopsida</taxon>
        <taxon>eudicotyledons</taxon>
        <taxon>Gunneridae</taxon>
        <taxon>Pentapetalae</taxon>
        <taxon>rosids</taxon>
        <taxon>fabids</taxon>
        <taxon>Malpighiales</taxon>
        <taxon>Euphorbiaceae</taxon>
        <taxon>Crotonoideae</taxon>
        <taxon>Jatropheae</taxon>
        <taxon>Jatropha</taxon>
    </lineage>
</organism>
<dbReference type="Pfam" id="PF04570">
    <property type="entry name" value="zf-FLZ"/>
    <property type="match status" value="1"/>
</dbReference>
<keyword evidence="9" id="KW-1185">Reference proteome</keyword>
<protein>
    <recommendedName>
        <fullName evidence="7">FLZ-type domain-containing protein</fullName>
    </recommendedName>
</protein>
<comment type="similarity">
    <text evidence="2">Belongs to the FLZ family.</text>
</comment>
<evidence type="ECO:0000256" key="1">
    <source>
        <dbReference type="ARBA" id="ARBA00004496"/>
    </source>
</evidence>
<dbReference type="PANTHER" id="PTHR33059:SF76">
    <property type="entry name" value="FCS-LIKE ZINC FINGER 7"/>
    <property type="match status" value="1"/>
</dbReference>
<gene>
    <name evidence="8" type="ORF">JCGZ_21893</name>
</gene>
<evidence type="ECO:0000256" key="4">
    <source>
        <dbReference type="ARBA" id="ARBA00022723"/>
    </source>
</evidence>
<dbReference type="GO" id="GO:0005737">
    <property type="term" value="C:cytoplasm"/>
    <property type="evidence" value="ECO:0007669"/>
    <property type="project" value="UniProtKB-SubCell"/>
</dbReference>
<dbReference type="GO" id="GO:0008270">
    <property type="term" value="F:zinc ion binding"/>
    <property type="evidence" value="ECO:0007669"/>
    <property type="project" value="UniProtKB-KW"/>
</dbReference>
<dbReference type="STRING" id="180498.A0A067JC84"/>
<dbReference type="AlphaFoldDB" id="A0A067JC84"/>
<reference evidence="8 9" key="1">
    <citation type="journal article" date="2014" name="PLoS ONE">
        <title>Global Analysis of Gene Expression Profiles in Physic Nut (Jatropha curcas L.) Seedlings Exposed to Salt Stress.</title>
        <authorList>
            <person name="Zhang L."/>
            <person name="Zhang C."/>
            <person name="Wu P."/>
            <person name="Chen Y."/>
            <person name="Li M."/>
            <person name="Jiang H."/>
            <person name="Wu G."/>
        </authorList>
    </citation>
    <scope>NUCLEOTIDE SEQUENCE [LARGE SCALE GENOMIC DNA]</scope>
    <source>
        <strain evidence="9">cv. GZQX0401</strain>
        <tissue evidence="8">Young leaves</tissue>
    </source>
</reference>
<keyword evidence="5" id="KW-0862">Zinc</keyword>
<proteinExistence type="inferred from homology"/>
<dbReference type="InterPro" id="IPR007650">
    <property type="entry name" value="Zf-FLZ_dom"/>
</dbReference>
<dbReference type="Proteomes" id="UP000027138">
    <property type="component" value="Unassembled WGS sequence"/>
</dbReference>
<keyword evidence="3" id="KW-0963">Cytoplasm</keyword>
<keyword evidence="4" id="KW-0479">Metal-binding</keyword>
<name>A0A067JC84_JATCU</name>
<keyword evidence="5" id="KW-0863">Zinc-finger</keyword>
<evidence type="ECO:0000256" key="5">
    <source>
        <dbReference type="ARBA" id="ARBA00022771"/>
    </source>
</evidence>
<feature type="zinc finger region" description="FLZ-type" evidence="6">
    <location>
        <begin position="61"/>
        <end position="104"/>
    </location>
</feature>
<comment type="subcellular location">
    <subcellularLocation>
        <location evidence="1">Cytoplasm</location>
    </subcellularLocation>
</comment>
<accession>A0A067JC84</accession>
<dbReference type="OrthoDB" id="808673at2759"/>
<sequence length="117" mass="13008">MPKKRSRVGQSNSFLDVGVMNQHPSPELRLGAALPANFPDQSRQSVLTVSSPPLMCEAERSGFERCSQCNKMLDQSKDIYMYRDSAFCTNECRIARIATDQAAEEMAKTTSGKGMLR</sequence>
<evidence type="ECO:0000256" key="2">
    <source>
        <dbReference type="ARBA" id="ARBA00009374"/>
    </source>
</evidence>
<dbReference type="PANTHER" id="PTHR33059">
    <property type="entry name" value="FCS-LIKE ZINC FINGER 5"/>
    <property type="match status" value="1"/>
</dbReference>
<feature type="domain" description="FLZ-type" evidence="7">
    <location>
        <begin position="61"/>
        <end position="104"/>
    </location>
</feature>
<evidence type="ECO:0000259" key="7">
    <source>
        <dbReference type="PROSITE" id="PS51795"/>
    </source>
</evidence>
<evidence type="ECO:0000313" key="9">
    <source>
        <dbReference type="Proteomes" id="UP000027138"/>
    </source>
</evidence>
<evidence type="ECO:0000256" key="6">
    <source>
        <dbReference type="PROSITE-ProRule" id="PRU01131"/>
    </source>
</evidence>
<evidence type="ECO:0000313" key="8">
    <source>
        <dbReference type="EMBL" id="KDP21422.1"/>
    </source>
</evidence>
<dbReference type="EMBL" id="KK915662">
    <property type="protein sequence ID" value="KDP21422.1"/>
    <property type="molecule type" value="Genomic_DNA"/>
</dbReference>